<evidence type="ECO:0000313" key="1">
    <source>
        <dbReference type="EMBL" id="RHN64082.1"/>
    </source>
</evidence>
<comment type="caution">
    <text evidence="1">The sequence shown here is derived from an EMBL/GenBank/DDBJ whole genome shotgun (WGS) entry which is preliminary data.</text>
</comment>
<dbReference type="PANTHER" id="PTHR35121:SF2">
    <property type="entry name" value="SWIM-TYPE DOMAIN-CONTAINING PROTEIN"/>
    <property type="match status" value="1"/>
</dbReference>
<accession>A0A396IEY1</accession>
<proteinExistence type="predicted"/>
<name>A0A396IEY1_MEDTR</name>
<dbReference type="Gramene" id="rna26862">
    <property type="protein sequence ID" value="RHN64082.1"/>
    <property type="gene ID" value="gene26862"/>
</dbReference>
<dbReference type="AlphaFoldDB" id="A0A396IEY1"/>
<organism evidence="1">
    <name type="scientific">Medicago truncatula</name>
    <name type="common">Barrel medic</name>
    <name type="synonym">Medicago tribuloides</name>
    <dbReference type="NCBI Taxonomy" id="3880"/>
    <lineage>
        <taxon>Eukaryota</taxon>
        <taxon>Viridiplantae</taxon>
        <taxon>Streptophyta</taxon>
        <taxon>Embryophyta</taxon>
        <taxon>Tracheophyta</taxon>
        <taxon>Spermatophyta</taxon>
        <taxon>Magnoliopsida</taxon>
        <taxon>eudicotyledons</taxon>
        <taxon>Gunneridae</taxon>
        <taxon>Pentapetalae</taxon>
        <taxon>rosids</taxon>
        <taxon>fabids</taxon>
        <taxon>Fabales</taxon>
        <taxon>Fabaceae</taxon>
        <taxon>Papilionoideae</taxon>
        <taxon>50 kb inversion clade</taxon>
        <taxon>NPAAA clade</taxon>
        <taxon>Hologalegina</taxon>
        <taxon>IRL clade</taxon>
        <taxon>Trifolieae</taxon>
        <taxon>Medicago</taxon>
    </lineage>
</organism>
<dbReference type="EMBL" id="PSQE01000004">
    <property type="protein sequence ID" value="RHN64082.1"/>
    <property type="molecule type" value="Genomic_DNA"/>
</dbReference>
<dbReference type="Proteomes" id="UP000265566">
    <property type="component" value="Chromosome 4"/>
</dbReference>
<sequence>MIDMATAGDGLFWSLHEGSISGYDNTFEKRPYHRKCGCALHNKKSRMNYKHMLPSCCNRTVSYPIKKERRSLVVKTASTTLSSSFSFPTNSSSQVMMSLVNLQEQEEEPNHKYF</sequence>
<protein>
    <submittedName>
        <fullName evidence="1">Uncharacterized protein</fullName>
    </submittedName>
</protein>
<dbReference type="PANTHER" id="PTHR35121">
    <property type="entry name" value="HOMEODOMAIN PROTEIN 8, PUTATIVE-RELATED"/>
    <property type="match status" value="1"/>
</dbReference>
<reference evidence="1" key="1">
    <citation type="journal article" date="2018" name="Nat. Plants">
        <title>Whole-genome landscape of Medicago truncatula symbiotic genes.</title>
        <authorList>
            <person name="Pecrix Y."/>
            <person name="Gamas P."/>
            <person name="Carrere S."/>
        </authorList>
    </citation>
    <scope>NUCLEOTIDE SEQUENCE</scope>
    <source>
        <tissue evidence="1">Leaves</tissue>
    </source>
</reference>
<gene>
    <name evidence="1" type="ORF">MtrunA17_Chr4g0065281</name>
</gene>